<sequence length="35" mass="4017">MTILNGLQLIFMHLFRHQTDDIVQQKVAIPLTAIP</sequence>
<dbReference type="EMBL" id="UGOY01000001">
    <property type="protein sequence ID" value="STY23727.1"/>
    <property type="molecule type" value="Genomic_DNA"/>
</dbReference>
<reference evidence="1 2" key="1">
    <citation type="submission" date="2018-06" db="EMBL/GenBank/DDBJ databases">
        <authorList>
            <consortium name="Pathogen Informatics"/>
            <person name="Doyle S."/>
        </authorList>
    </citation>
    <scope>NUCLEOTIDE SEQUENCE [LARGE SCALE GENOMIC DNA]</scope>
    <source>
        <strain evidence="1 2">NCTC11991</strain>
    </source>
</reference>
<dbReference type="AlphaFoldDB" id="A0A378LAJ6"/>
<gene>
    <name evidence="1" type="ORF">NCTC11991_02337</name>
</gene>
<evidence type="ECO:0000313" key="2">
    <source>
        <dbReference type="Proteomes" id="UP000255110"/>
    </source>
</evidence>
<accession>A0A378LAJ6</accession>
<proteinExistence type="predicted"/>
<organism evidence="1 2">
    <name type="scientific">Legionella steigerwaltii</name>
    <dbReference type="NCBI Taxonomy" id="460"/>
    <lineage>
        <taxon>Bacteria</taxon>
        <taxon>Pseudomonadati</taxon>
        <taxon>Pseudomonadota</taxon>
        <taxon>Gammaproteobacteria</taxon>
        <taxon>Legionellales</taxon>
        <taxon>Legionellaceae</taxon>
        <taxon>Legionella</taxon>
    </lineage>
</organism>
<name>A0A378LAJ6_9GAMM</name>
<dbReference type="Proteomes" id="UP000255110">
    <property type="component" value="Unassembled WGS sequence"/>
</dbReference>
<protein>
    <submittedName>
        <fullName evidence="1">Uncharacterized protein</fullName>
    </submittedName>
</protein>
<evidence type="ECO:0000313" key="1">
    <source>
        <dbReference type="EMBL" id="STY23727.1"/>
    </source>
</evidence>